<keyword evidence="9" id="KW-1185">Reference proteome</keyword>
<evidence type="ECO:0000259" key="7">
    <source>
        <dbReference type="PROSITE" id="PS51647"/>
    </source>
</evidence>
<keyword evidence="1" id="KW-0646">Protease inhibitor</keyword>
<dbReference type="Pfam" id="PF00031">
    <property type="entry name" value="Cystatin"/>
    <property type="match status" value="1"/>
</dbReference>
<feature type="signal peptide" evidence="6">
    <location>
        <begin position="1"/>
        <end position="18"/>
    </location>
</feature>
<evidence type="ECO:0000256" key="4">
    <source>
        <dbReference type="ARBA" id="ARBA00023157"/>
    </source>
</evidence>
<evidence type="ECO:0000313" key="8">
    <source>
        <dbReference type="Ensembl" id="ENSCPRP00005015289.1"/>
    </source>
</evidence>
<evidence type="ECO:0000256" key="6">
    <source>
        <dbReference type="SAM" id="SignalP"/>
    </source>
</evidence>
<sequence>MKFFIVLVLCCSCFSSRAKPLPAEDVDCDHPEVFEAVDIALRKYNHDKADGNQFALYMVMDAQRTFFVKYQIRESTCTIGEGKAWQDCDYRESVEAVSGECTAEVYIDKTQKISNVSQECRIRPGTKISLIFWLVCFPAHVCAGCKHPMDRDSPILLPILKLALLSLICPPPSVYYGMLGWPLGSKQEWLGILELNPI</sequence>
<reference evidence="8" key="1">
    <citation type="submission" date="2025-08" db="UniProtKB">
        <authorList>
            <consortium name="Ensembl"/>
        </authorList>
    </citation>
    <scope>IDENTIFICATION</scope>
</reference>
<dbReference type="PANTHER" id="PTHR13814:SF12">
    <property type="entry name" value="KININOGEN-1"/>
    <property type="match status" value="1"/>
</dbReference>
<dbReference type="Proteomes" id="UP000594220">
    <property type="component" value="Unplaced"/>
</dbReference>
<dbReference type="CDD" id="cd00042">
    <property type="entry name" value="CY"/>
    <property type="match status" value="1"/>
</dbReference>
<dbReference type="PROSITE" id="PS51647">
    <property type="entry name" value="CYSTATIN_KININOGEN"/>
    <property type="match status" value="1"/>
</dbReference>
<dbReference type="GO" id="GO:0030195">
    <property type="term" value="P:negative regulation of blood coagulation"/>
    <property type="evidence" value="ECO:0007669"/>
    <property type="project" value="TreeGrafter"/>
</dbReference>
<dbReference type="Gene3D" id="3.10.450.10">
    <property type="match status" value="1"/>
</dbReference>
<dbReference type="InterPro" id="IPR050735">
    <property type="entry name" value="Kininogen_Fetuin_HRG"/>
</dbReference>
<keyword evidence="2" id="KW-0789">Thiol protease inhibitor</keyword>
<keyword evidence="5" id="KW-0325">Glycoprotein</keyword>
<evidence type="ECO:0000256" key="2">
    <source>
        <dbReference type="ARBA" id="ARBA00022704"/>
    </source>
</evidence>
<evidence type="ECO:0000313" key="9">
    <source>
        <dbReference type="Proteomes" id="UP000594220"/>
    </source>
</evidence>
<dbReference type="AlphaFoldDB" id="A0A7M4EXU8"/>
<keyword evidence="4" id="KW-1015">Disulfide bond</keyword>
<evidence type="ECO:0000256" key="1">
    <source>
        <dbReference type="ARBA" id="ARBA00022690"/>
    </source>
</evidence>
<protein>
    <recommendedName>
        <fullName evidence="7">Cystatin kininogen-type domain-containing protein</fullName>
    </recommendedName>
</protein>
<evidence type="ECO:0000256" key="3">
    <source>
        <dbReference type="ARBA" id="ARBA00022729"/>
    </source>
</evidence>
<dbReference type="GO" id="GO:0007204">
    <property type="term" value="P:positive regulation of cytosolic calcium ion concentration"/>
    <property type="evidence" value="ECO:0007669"/>
    <property type="project" value="TreeGrafter"/>
</dbReference>
<dbReference type="SUPFAM" id="SSF54403">
    <property type="entry name" value="Cystatin/monellin"/>
    <property type="match status" value="1"/>
</dbReference>
<feature type="chain" id="PRO_5029846633" description="Cystatin kininogen-type domain-containing protein" evidence="6">
    <location>
        <begin position="19"/>
        <end position="198"/>
    </location>
</feature>
<dbReference type="PANTHER" id="PTHR13814">
    <property type="entry name" value="FETUIN"/>
    <property type="match status" value="1"/>
</dbReference>
<accession>A0A7M4EXU8</accession>
<dbReference type="InterPro" id="IPR000010">
    <property type="entry name" value="Cystatin_dom"/>
</dbReference>
<dbReference type="SMART" id="SM00043">
    <property type="entry name" value="CY"/>
    <property type="match status" value="1"/>
</dbReference>
<reference evidence="8" key="2">
    <citation type="submission" date="2025-09" db="UniProtKB">
        <authorList>
            <consortium name="Ensembl"/>
        </authorList>
    </citation>
    <scope>IDENTIFICATION</scope>
</reference>
<dbReference type="GO" id="GO:0072562">
    <property type="term" value="C:blood microparticle"/>
    <property type="evidence" value="ECO:0007669"/>
    <property type="project" value="TreeGrafter"/>
</dbReference>
<name>A0A7M4EXU8_CROPO</name>
<keyword evidence="3 6" id="KW-0732">Signal</keyword>
<dbReference type="GeneTree" id="ENSGT00950000182930"/>
<organism evidence="8 9">
    <name type="scientific">Crocodylus porosus</name>
    <name type="common">Saltwater crocodile</name>
    <name type="synonym">Estuarine crocodile</name>
    <dbReference type="NCBI Taxonomy" id="8502"/>
    <lineage>
        <taxon>Eukaryota</taxon>
        <taxon>Metazoa</taxon>
        <taxon>Chordata</taxon>
        <taxon>Craniata</taxon>
        <taxon>Vertebrata</taxon>
        <taxon>Euteleostomi</taxon>
        <taxon>Archelosauria</taxon>
        <taxon>Archosauria</taxon>
        <taxon>Crocodylia</taxon>
        <taxon>Longirostres</taxon>
        <taxon>Crocodylidae</taxon>
        <taxon>Crocodylus</taxon>
    </lineage>
</organism>
<feature type="domain" description="Cystatin kininogen-type" evidence="7">
    <location>
        <begin position="28"/>
        <end position="126"/>
    </location>
</feature>
<proteinExistence type="predicted"/>
<dbReference type="Ensembl" id="ENSCPRT00005017947.1">
    <property type="protein sequence ID" value="ENSCPRP00005015289.1"/>
    <property type="gene ID" value="ENSCPRG00005010729.1"/>
</dbReference>
<dbReference type="InterPro" id="IPR027358">
    <property type="entry name" value="Kininogen-type_cystatin_dom"/>
</dbReference>
<dbReference type="GO" id="GO:0004869">
    <property type="term" value="F:cysteine-type endopeptidase inhibitor activity"/>
    <property type="evidence" value="ECO:0007669"/>
    <property type="project" value="UniProtKB-KW"/>
</dbReference>
<dbReference type="InterPro" id="IPR046350">
    <property type="entry name" value="Cystatin_sf"/>
</dbReference>
<evidence type="ECO:0000256" key="5">
    <source>
        <dbReference type="ARBA" id="ARBA00023180"/>
    </source>
</evidence>